<name>A0A4Y1WYY7_9BACT</name>
<keyword evidence="3" id="KW-1185">Reference proteome</keyword>
<dbReference type="OrthoDB" id="1132160at2"/>
<keyword evidence="1" id="KW-1133">Transmembrane helix</keyword>
<feature type="transmembrane region" description="Helical" evidence="1">
    <location>
        <begin position="113"/>
        <end position="131"/>
    </location>
</feature>
<feature type="transmembrane region" description="Helical" evidence="1">
    <location>
        <begin position="143"/>
        <end position="164"/>
    </location>
</feature>
<keyword evidence="1" id="KW-0472">Membrane</keyword>
<gene>
    <name evidence="2" type="ORF">A5CPEGH6_08450</name>
</gene>
<dbReference type="AlphaFoldDB" id="A0A4Y1WYY7"/>
<dbReference type="GeneID" id="98672824"/>
<dbReference type="EMBL" id="AP019736">
    <property type="protein sequence ID" value="BBL06207.1"/>
    <property type="molecule type" value="Genomic_DNA"/>
</dbReference>
<dbReference type="KEGG" id="ada:A5CPEGH6_08450"/>
<organism evidence="2 3">
    <name type="scientific">Alistipes dispar</name>
    <dbReference type="NCBI Taxonomy" id="2585119"/>
    <lineage>
        <taxon>Bacteria</taxon>
        <taxon>Pseudomonadati</taxon>
        <taxon>Bacteroidota</taxon>
        <taxon>Bacteroidia</taxon>
        <taxon>Bacteroidales</taxon>
        <taxon>Rikenellaceae</taxon>
        <taxon>Alistipes</taxon>
    </lineage>
</organism>
<feature type="transmembrane region" description="Helical" evidence="1">
    <location>
        <begin position="6"/>
        <end position="22"/>
    </location>
</feature>
<evidence type="ECO:0000313" key="2">
    <source>
        <dbReference type="EMBL" id="BBL06207.1"/>
    </source>
</evidence>
<evidence type="ECO:0000256" key="1">
    <source>
        <dbReference type="SAM" id="Phobius"/>
    </source>
</evidence>
<dbReference type="Proteomes" id="UP000319374">
    <property type="component" value="Chromosome"/>
</dbReference>
<accession>A0A4Y1WYY7</accession>
<sequence>MYRTLPYLALFAATVLLQVFLFDNLSISVYLNPLVYIAFIVLLPLDTPPVVLLGAGLALGVTMDGAMGAAGINTIATLLVAFLRPALLSLFCDRENLREGGVPSPERLGRRVFTDYLLLLTLLHHAVFFVLETLSWSHALHTLARIAVSSAVTALFVWIIARIFTVKFPVRV</sequence>
<reference evidence="3" key="1">
    <citation type="submission" date="2019-06" db="EMBL/GenBank/DDBJ databases">
        <title>Alistipes onderdonkii subsp. vulgaris subsp. nov., Alistipes dispar sp. nov. and Alistipes communis sp. nov., isolated from human faeces, and creation of Alistipes onderdonkii subsp. onderdonkii subsp. nov.</title>
        <authorList>
            <person name="Sakamoto M."/>
            <person name="Ikeyama N."/>
            <person name="Ogata Y."/>
            <person name="Suda W."/>
            <person name="Iino T."/>
            <person name="Hattori M."/>
            <person name="Ohkuma M."/>
        </authorList>
    </citation>
    <scope>NUCLEOTIDE SEQUENCE [LARGE SCALE GENOMIC DNA]</scope>
    <source>
        <strain evidence="3">5CPEGH6</strain>
    </source>
</reference>
<feature type="transmembrane region" description="Helical" evidence="1">
    <location>
        <begin position="70"/>
        <end position="92"/>
    </location>
</feature>
<protein>
    <submittedName>
        <fullName evidence="2">Rod shape-determining protein MreD</fullName>
    </submittedName>
</protein>
<evidence type="ECO:0000313" key="3">
    <source>
        <dbReference type="Proteomes" id="UP000319374"/>
    </source>
</evidence>
<proteinExistence type="predicted"/>
<keyword evidence="1" id="KW-0812">Transmembrane</keyword>
<feature type="transmembrane region" description="Helical" evidence="1">
    <location>
        <begin position="34"/>
        <end position="58"/>
    </location>
</feature>
<dbReference type="RefSeq" id="WP_141428045.1">
    <property type="nucleotide sequence ID" value="NZ_AP019736.1"/>
</dbReference>